<reference evidence="7 8" key="1">
    <citation type="journal article" date="2015" name="Genome Announc.">
        <title>Draft Genome Sequences of Marine Isolates of Thalassomonas viridans and Thalassomonas actiniarum.</title>
        <authorList>
            <person name="Olonade I."/>
            <person name="van Zyl L.J."/>
            <person name="Trindade M."/>
        </authorList>
    </citation>
    <scope>NUCLEOTIDE SEQUENCE [LARGE SCALE GENOMIC DNA]</scope>
    <source>
        <strain evidence="7 8">A5K-106</strain>
    </source>
</reference>
<evidence type="ECO:0000256" key="3">
    <source>
        <dbReference type="ARBA" id="ARBA00022737"/>
    </source>
</evidence>
<accession>A0AAE9YRE0</accession>
<dbReference type="EMBL" id="CP059735">
    <property type="protein sequence ID" value="WDD99481.1"/>
    <property type="molecule type" value="Genomic_DNA"/>
</dbReference>
<keyword evidence="4 5" id="KW-0012">Acyltransferase</keyword>
<sequence>MFNNIKVDYQKYARVTERHNPVSRFLFSLLQHGFIALLVYRFGRYVNTIETPVLSHVLKIVYILLKYISEVLTGIQINVNSDIAPGFFIGHFSCIIIGAEKIGRNCSVGQGVTIGRKGAGKSNGWPTIGENVYIGAGAKVFGAISIGDNVIIGANAVVNKDVPANSTAVGIPAKIIPNQVDEDLAS</sequence>
<dbReference type="PROSITE" id="PS00101">
    <property type="entry name" value="HEXAPEP_TRANSFERASES"/>
    <property type="match status" value="1"/>
</dbReference>
<protein>
    <recommendedName>
        <fullName evidence="5">Serine acetyltransferase</fullName>
        <ecNumber evidence="5">2.3.1.30</ecNumber>
    </recommendedName>
</protein>
<organism evidence="7 8">
    <name type="scientific">Thalassomonas actiniarum</name>
    <dbReference type="NCBI Taxonomy" id="485447"/>
    <lineage>
        <taxon>Bacteria</taxon>
        <taxon>Pseudomonadati</taxon>
        <taxon>Pseudomonadota</taxon>
        <taxon>Gammaproteobacteria</taxon>
        <taxon>Alteromonadales</taxon>
        <taxon>Colwelliaceae</taxon>
        <taxon>Thalassomonas</taxon>
    </lineage>
</organism>
<dbReference type="SUPFAM" id="SSF51161">
    <property type="entry name" value="Trimeric LpxA-like enzymes"/>
    <property type="match status" value="1"/>
</dbReference>
<feature type="transmembrane region" description="Helical" evidence="6">
    <location>
        <begin position="21"/>
        <end position="42"/>
    </location>
</feature>
<keyword evidence="2 5" id="KW-0808">Transferase</keyword>
<dbReference type="InterPro" id="IPR011004">
    <property type="entry name" value="Trimer_LpxA-like_sf"/>
</dbReference>
<dbReference type="Gene3D" id="2.160.10.10">
    <property type="entry name" value="Hexapeptide repeat proteins"/>
    <property type="match status" value="1"/>
</dbReference>
<dbReference type="Proteomes" id="UP000032568">
    <property type="component" value="Chromosome"/>
</dbReference>
<dbReference type="Pfam" id="PF00132">
    <property type="entry name" value="Hexapep"/>
    <property type="match status" value="1"/>
</dbReference>
<dbReference type="PANTHER" id="PTHR42811">
    <property type="entry name" value="SERINE ACETYLTRANSFERASE"/>
    <property type="match status" value="1"/>
</dbReference>
<keyword evidence="8" id="KW-1185">Reference proteome</keyword>
<dbReference type="InterPro" id="IPR001451">
    <property type="entry name" value="Hexapep"/>
</dbReference>
<dbReference type="InterPro" id="IPR045304">
    <property type="entry name" value="LbH_SAT"/>
</dbReference>
<dbReference type="EC" id="2.3.1.30" evidence="5"/>
<proteinExistence type="inferred from homology"/>
<comment type="catalytic activity">
    <reaction evidence="5">
        <text>L-serine + acetyl-CoA = O-acetyl-L-serine + CoA</text>
        <dbReference type="Rhea" id="RHEA:24560"/>
        <dbReference type="ChEBI" id="CHEBI:33384"/>
        <dbReference type="ChEBI" id="CHEBI:57287"/>
        <dbReference type="ChEBI" id="CHEBI:57288"/>
        <dbReference type="ChEBI" id="CHEBI:58340"/>
        <dbReference type="EC" id="2.3.1.30"/>
    </reaction>
</comment>
<dbReference type="CDD" id="cd03354">
    <property type="entry name" value="LbH_SAT"/>
    <property type="match status" value="1"/>
</dbReference>
<dbReference type="InterPro" id="IPR018357">
    <property type="entry name" value="Hexapep_transf_CS"/>
</dbReference>
<keyword evidence="6" id="KW-0472">Membrane</keyword>
<dbReference type="AlphaFoldDB" id="A0AAE9YRE0"/>
<evidence type="ECO:0000313" key="8">
    <source>
        <dbReference type="Proteomes" id="UP000032568"/>
    </source>
</evidence>
<evidence type="ECO:0000256" key="2">
    <source>
        <dbReference type="ARBA" id="ARBA00022679"/>
    </source>
</evidence>
<dbReference type="GO" id="GO:0005737">
    <property type="term" value="C:cytoplasm"/>
    <property type="evidence" value="ECO:0007669"/>
    <property type="project" value="InterPro"/>
</dbReference>
<reference evidence="7 8" key="2">
    <citation type="journal article" date="2022" name="Mar. Drugs">
        <title>Bioassay-Guided Fractionation Leads to the Detection of Cholic Acid Generated by the Rare Thalassomonas sp.</title>
        <authorList>
            <person name="Pheiffer F."/>
            <person name="Schneider Y.K."/>
            <person name="Hansen E.H."/>
            <person name="Andersen J.H."/>
            <person name="Isaksson J."/>
            <person name="Busche T."/>
            <person name="R C."/>
            <person name="Kalinowski J."/>
            <person name="Zyl L.V."/>
            <person name="Trindade M."/>
        </authorList>
    </citation>
    <scope>NUCLEOTIDE SEQUENCE [LARGE SCALE GENOMIC DNA]</scope>
    <source>
        <strain evidence="7 8">A5K-106</strain>
    </source>
</reference>
<evidence type="ECO:0000256" key="1">
    <source>
        <dbReference type="ARBA" id="ARBA00007274"/>
    </source>
</evidence>
<keyword evidence="6" id="KW-1133">Transmembrane helix</keyword>
<keyword evidence="6" id="KW-0812">Transmembrane</keyword>
<dbReference type="RefSeq" id="WP_044834110.1">
    <property type="nucleotide sequence ID" value="NZ_CP059735.1"/>
</dbReference>
<evidence type="ECO:0000256" key="5">
    <source>
        <dbReference type="PIRNR" id="PIRNR000441"/>
    </source>
</evidence>
<evidence type="ECO:0000256" key="6">
    <source>
        <dbReference type="SAM" id="Phobius"/>
    </source>
</evidence>
<evidence type="ECO:0000313" key="7">
    <source>
        <dbReference type="EMBL" id="WDD99481.1"/>
    </source>
</evidence>
<comment type="similarity">
    <text evidence="1 5">Belongs to the transferase hexapeptide repeat family.</text>
</comment>
<name>A0AAE9YRE0_9GAMM</name>
<dbReference type="GO" id="GO:0006535">
    <property type="term" value="P:cysteine biosynthetic process from serine"/>
    <property type="evidence" value="ECO:0007669"/>
    <property type="project" value="InterPro"/>
</dbReference>
<evidence type="ECO:0000256" key="4">
    <source>
        <dbReference type="ARBA" id="ARBA00023315"/>
    </source>
</evidence>
<dbReference type="KEGG" id="tact:SG35_002020"/>
<dbReference type="InterPro" id="IPR005881">
    <property type="entry name" value="Ser_O-AcTrfase"/>
</dbReference>
<keyword evidence="3" id="KW-0677">Repeat</keyword>
<dbReference type="GO" id="GO:0009001">
    <property type="term" value="F:serine O-acetyltransferase activity"/>
    <property type="evidence" value="ECO:0007669"/>
    <property type="project" value="UniProtKB-EC"/>
</dbReference>
<gene>
    <name evidence="7" type="ORF">SG35_002020</name>
</gene>
<dbReference type="PIRSF" id="PIRSF000441">
    <property type="entry name" value="CysE"/>
    <property type="match status" value="1"/>
</dbReference>